<dbReference type="Proteomes" id="UP000190648">
    <property type="component" value="Unassembled WGS sequence"/>
</dbReference>
<sequence length="86" mass="9552">MAIETGSTLGRSDAEHRFQLKAYRLRFSSAGRKHGQPAPLEQNKLPNSRQRGPETTKRLRSAMGSLFYHGAAKGNRVSVKNGDELQ</sequence>
<feature type="region of interest" description="Disordered" evidence="1">
    <location>
        <begin position="28"/>
        <end position="56"/>
    </location>
</feature>
<evidence type="ECO:0000256" key="1">
    <source>
        <dbReference type="SAM" id="MobiDB-lite"/>
    </source>
</evidence>
<protein>
    <submittedName>
        <fullName evidence="2">Uncharacterized protein</fullName>
    </submittedName>
</protein>
<evidence type="ECO:0000313" key="2">
    <source>
        <dbReference type="EMBL" id="OPJ78386.1"/>
    </source>
</evidence>
<proteinExistence type="predicted"/>
<evidence type="ECO:0000313" key="3">
    <source>
        <dbReference type="Proteomes" id="UP000190648"/>
    </source>
</evidence>
<dbReference type="AlphaFoldDB" id="A0A1V4K1R9"/>
<accession>A0A1V4K1R9</accession>
<dbReference type="EMBL" id="LSYS01005191">
    <property type="protein sequence ID" value="OPJ78386.1"/>
    <property type="molecule type" value="Genomic_DNA"/>
</dbReference>
<organism evidence="2 3">
    <name type="scientific">Patagioenas fasciata monilis</name>
    <dbReference type="NCBI Taxonomy" id="372326"/>
    <lineage>
        <taxon>Eukaryota</taxon>
        <taxon>Metazoa</taxon>
        <taxon>Chordata</taxon>
        <taxon>Craniata</taxon>
        <taxon>Vertebrata</taxon>
        <taxon>Euteleostomi</taxon>
        <taxon>Archelosauria</taxon>
        <taxon>Archosauria</taxon>
        <taxon>Dinosauria</taxon>
        <taxon>Saurischia</taxon>
        <taxon>Theropoda</taxon>
        <taxon>Coelurosauria</taxon>
        <taxon>Aves</taxon>
        <taxon>Neognathae</taxon>
        <taxon>Neoaves</taxon>
        <taxon>Columbimorphae</taxon>
        <taxon>Columbiformes</taxon>
        <taxon>Columbidae</taxon>
        <taxon>Patagioenas</taxon>
    </lineage>
</organism>
<comment type="caution">
    <text evidence="2">The sequence shown here is derived from an EMBL/GenBank/DDBJ whole genome shotgun (WGS) entry which is preliminary data.</text>
</comment>
<name>A0A1V4K1R9_PATFA</name>
<reference evidence="2 3" key="1">
    <citation type="submission" date="2016-02" db="EMBL/GenBank/DDBJ databases">
        <title>Band-tailed pigeon sequencing and assembly.</title>
        <authorList>
            <person name="Soares A.E."/>
            <person name="Novak B.J."/>
            <person name="Rice E.S."/>
            <person name="O'Connell B."/>
            <person name="Chang D."/>
            <person name="Weber S."/>
            <person name="Shapiro B."/>
        </authorList>
    </citation>
    <scope>NUCLEOTIDE SEQUENCE [LARGE SCALE GENOMIC DNA]</scope>
    <source>
        <strain evidence="2">BTP2013</strain>
        <tissue evidence="2">Blood</tissue>
    </source>
</reference>
<gene>
    <name evidence="2" type="ORF">AV530_015319</name>
</gene>
<keyword evidence="3" id="KW-1185">Reference proteome</keyword>